<sequence length="31" mass="3163">MSRVLVIGAGSWGTALAIQAARAGHQVALWA</sequence>
<comment type="caution">
    <text evidence="2">The sequence shown here is derived from an EMBL/GenBank/DDBJ whole genome shotgun (WGS) entry which is preliminary data.</text>
</comment>
<dbReference type="InterPro" id="IPR011128">
    <property type="entry name" value="G3P_DH_NAD-dep_N"/>
</dbReference>
<dbReference type="Gene3D" id="3.40.50.720">
    <property type="entry name" value="NAD(P)-binding Rossmann-like Domain"/>
    <property type="match status" value="1"/>
</dbReference>
<name>A0ABT1WEG7_9PROT</name>
<evidence type="ECO:0000313" key="3">
    <source>
        <dbReference type="Proteomes" id="UP001524587"/>
    </source>
</evidence>
<evidence type="ECO:0000313" key="2">
    <source>
        <dbReference type="EMBL" id="MCQ8280188.1"/>
    </source>
</evidence>
<proteinExistence type="predicted"/>
<accession>A0ABT1WEG7</accession>
<dbReference type="Pfam" id="PF01210">
    <property type="entry name" value="NAD_Gly3P_dh_N"/>
    <property type="match status" value="1"/>
</dbReference>
<feature type="domain" description="Glycerol-3-phosphate dehydrogenase NAD-dependent N-terminal" evidence="1">
    <location>
        <begin position="4"/>
        <end position="31"/>
    </location>
</feature>
<dbReference type="Proteomes" id="UP001524587">
    <property type="component" value="Unassembled WGS sequence"/>
</dbReference>
<dbReference type="InterPro" id="IPR036291">
    <property type="entry name" value="NAD(P)-bd_dom_sf"/>
</dbReference>
<dbReference type="SUPFAM" id="SSF51735">
    <property type="entry name" value="NAD(P)-binding Rossmann-fold domains"/>
    <property type="match status" value="1"/>
</dbReference>
<keyword evidence="3" id="KW-1185">Reference proteome</keyword>
<reference evidence="2 3" key="1">
    <citation type="submission" date="2022-06" db="EMBL/GenBank/DDBJ databases">
        <title>Endosaccharibacter gen. nov., sp. nov., endophytic bacteria isolated from sugarcane.</title>
        <authorList>
            <person name="Pitiwittayakul N."/>
            <person name="Yukphan P."/>
            <person name="Charoenyingcharoen P."/>
            <person name="Tanasupawat S."/>
        </authorList>
    </citation>
    <scope>NUCLEOTIDE SEQUENCE [LARGE SCALE GENOMIC DNA]</scope>
    <source>
        <strain evidence="2 3">KSS8</strain>
    </source>
</reference>
<evidence type="ECO:0000259" key="1">
    <source>
        <dbReference type="Pfam" id="PF01210"/>
    </source>
</evidence>
<gene>
    <name evidence="2" type="ORF">NFI95_17265</name>
</gene>
<dbReference type="EMBL" id="JAMSKV010000043">
    <property type="protein sequence ID" value="MCQ8280188.1"/>
    <property type="molecule type" value="Genomic_DNA"/>
</dbReference>
<dbReference type="RefSeq" id="WP_422865671.1">
    <property type="nucleotide sequence ID" value="NZ_JAMSKV010000043.1"/>
</dbReference>
<organism evidence="2 3">
    <name type="scientific">Endosaccharibacter trunci</name>
    <dbReference type="NCBI Taxonomy" id="2812733"/>
    <lineage>
        <taxon>Bacteria</taxon>
        <taxon>Pseudomonadati</taxon>
        <taxon>Pseudomonadota</taxon>
        <taxon>Alphaproteobacteria</taxon>
        <taxon>Acetobacterales</taxon>
        <taxon>Acetobacteraceae</taxon>
        <taxon>Endosaccharibacter</taxon>
    </lineage>
</organism>
<protein>
    <recommendedName>
        <fullName evidence="1">Glycerol-3-phosphate dehydrogenase NAD-dependent N-terminal domain-containing protein</fullName>
    </recommendedName>
</protein>
<feature type="non-terminal residue" evidence="2">
    <location>
        <position position="31"/>
    </location>
</feature>